<evidence type="ECO:0000313" key="2">
    <source>
        <dbReference type="EMBL" id="MDR6226020.1"/>
    </source>
</evidence>
<feature type="domain" description="VOC" evidence="1">
    <location>
        <begin position="5"/>
        <end position="120"/>
    </location>
</feature>
<dbReference type="InterPro" id="IPR004360">
    <property type="entry name" value="Glyas_Fos-R_dOase_dom"/>
</dbReference>
<dbReference type="PROSITE" id="PS51819">
    <property type="entry name" value="VOC"/>
    <property type="match status" value="1"/>
</dbReference>
<dbReference type="EMBL" id="JAVDQG010000004">
    <property type="protein sequence ID" value="MDR6226020.1"/>
    <property type="molecule type" value="Genomic_DNA"/>
</dbReference>
<reference evidence="2 3" key="1">
    <citation type="submission" date="2023-07" db="EMBL/GenBank/DDBJ databases">
        <title>Genomic Encyclopedia of Type Strains, Phase IV (KMG-IV): sequencing the most valuable type-strain genomes for metagenomic binning, comparative biology and taxonomic classification.</title>
        <authorList>
            <person name="Goeker M."/>
        </authorList>
    </citation>
    <scope>NUCLEOTIDE SEQUENCE [LARGE SCALE GENOMIC DNA]</scope>
    <source>
        <strain evidence="2 3">DSM 45903</strain>
    </source>
</reference>
<dbReference type="PANTHER" id="PTHR39175:SF1">
    <property type="entry name" value="FAMILY PROTEIN, PUTATIVE (AFU_ORTHOLOGUE AFUA_3G15060)-RELATED"/>
    <property type="match status" value="1"/>
</dbReference>
<accession>A0ABU1IML6</accession>
<proteinExistence type="predicted"/>
<keyword evidence="3" id="KW-1185">Reference proteome</keyword>
<name>A0ABU1IML6_9BACL</name>
<dbReference type="Gene3D" id="3.10.180.10">
    <property type="entry name" value="2,3-Dihydroxybiphenyl 1,2-Dioxygenase, domain 1"/>
    <property type="match status" value="1"/>
</dbReference>
<evidence type="ECO:0000313" key="3">
    <source>
        <dbReference type="Proteomes" id="UP001185012"/>
    </source>
</evidence>
<evidence type="ECO:0000259" key="1">
    <source>
        <dbReference type="PROSITE" id="PS51819"/>
    </source>
</evidence>
<organism evidence="2 3">
    <name type="scientific">Desmospora profundinema</name>
    <dbReference type="NCBI Taxonomy" id="1571184"/>
    <lineage>
        <taxon>Bacteria</taxon>
        <taxon>Bacillati</taxon>
        <taxon>Bacillota</taxon>
        <taxon>Bacilli</taxon>
        <taxon>Bacillales</taxon>
        <taxon>Thermoactinomycetaceae</taxon>
        <taxon>Desmospora</taxon>
    </lineage>
</organism>
<gene>
    <name evidence="2" type="ORF">JOE21_002026</name>
</gene>
<dbReference type="RefSeq" id="WP_309865372.1">
    <property type="nucleotide sequence ID" value="NZ_JAVDQG010000004.1"/>
</dbReference>
<dbReference type="Pfam" id="PF00903">
    <property type="entry name" value="Glyoxalase"/>
    <property type="match status" value="1"/>
</dbReference>
<dbReference type="SUPFAM" id="SSF54593">
    <property type="entry name" value="Glyoxalase/Bleomycin resistance protein/Dihydroxybiphenyl dioxygenase"/>
    <property type="match status" value="1"/>
</dbReference>
<dbReference type="InterPro" id="IPR037523">
    <property type="entry name" value="VOC_core"/>
</dbReference>
<dbReference type="Proteomes" id="UP001185012">
    <property type="component" value="Unassembled WGS sequence"/>
</dbReference>
<dbReference type="InterPro" id="IPR029068">
    <property type="entry name" value="Glyas_Bleomycin-R_OHBP_Dase"/>
</dbReference>
<dbReference type="PANTHER" id="PTHR39175">
    <property type="entry name" value="FAMILY PROTEIN, PUTATIVE (AFU_ORTHOLOGUE AFUA_3G15060)-RELATED"/>
    <property type="match status" value="1"/>
</dbReference>
<comment type="caution">
    <text evidence="2">The sequence shown here is derived from an EMBL/GenBank/DDBJ whole genome shotgun (WGS) entry which is preliminary data.</text>
</comment>
<sequence length="124" mass="14305">MTIRGLHHAQITVPKGAEEKARRFYCDLLGLMEIPKPNTLSDRGGFWLRLSNADLHVGTEDGLDRNRTKAHLAYEVEDLSRWRLRLEEAGVPIVESVPIPGFDRFELRDPFGNRLELIEQKNRK</sequence>
<protein>
    <submittedName>
        <fullName evidence="2">Catechol 2,3-dioxygenase-like lactoylglutathione lyase family enzyme</fullName>
    </submittedName>
</protein>